<sequence length="95" mass="11346">MVYSNQQKAKCVLWFNQYQSPTRVQQEFRRTYGPFTRLPDQKSIKEWVAKFSDTGSVQRIKRTNTRYVRTDEAVQDVLELFAAEPHMSQRRAENE</sequence>
<dbReference type="InterPro" id="IPR032135">
    <property type="entry name" value="DUF4817"/>
</dbReference>
<dbReference type="Proteomes" id="UP000887577">
    <property type="component" value="Unplaced"/>
</dbReference>
<evidence type="ECO:0000313" key="3">
    <source>
        <dbReference type="WBParaSite" id="PSU_v2.g7329.t1"/>
    </source>
</evidence>
<feature type="domain" description="DUF4817" evidence="1">
    <location>
        <begin position="6"/>
        <end position="58"/>
    </location>
</feature>
<reference evidence="3" key="1">
    <citation type="submission" date="2022-11" db="UniProtKB">
        <authorList>
            <consortium name="WormBaseParasite"/>
        </authorList>
    </citation>
    <scope>IDENTIFICATION</scope>
</reference>
<dbReference type="PANTHER" id="PTHR47326">
    <property type="entry name" value="TRANSPOSABLE ELEMENT TC3 TRANSPOSASE-LIKE PROTEIN"/>
    <property type="match status" value="1"/>
</dbReference>
<dbReference type="PANTHER" id="PTHR47326:SF1">
    <property type="entry name" value="HTH PSQ-TYPE DOMAIN-CONTAINING PROTEIN"/>
    <property type="match status" value="1"/>
</dbReference>
<protein>
    <submittedName>
        <fullName evidence="3">DUF4817 domain-containing protein</fullName>
    </submittedName>
</protein>
<accession>A0A914Z5Z2</accession>
<keyword evidence="2" id="KW-1185">Reference proteome</keyword>
<proteinExistence type="predicted"/>
<organism evidence="2 3">
    <name type="scientific">Panagrolaimus superbus</name>
    <dbReference type="NCBI Taxonomy" id="310955"/>
    <lineage>
        <taxon>Eukaryota</taxon>
        <taxon>Metazoa</taxon>
        <taxon>Ecdysozoa</taxon>
        <taxon>Nematoda</taxon>
        <taxon>Chromadorea</taxon>
        <taxon>Rhabditida</taxon>
        <taxon>Tylenchina</taxon>
        <taxon>Panagrolaimomorpha</taxon>
        <taxon>Panagrolaimoidea</taxon>
        <taxon>Panagrolaimidae</taxon>
        <taxon>Panagrolaimus</taxon>
    </lineage>
</organism>
<dbReference type="WBParaSite" id="PSU_v2.g7329.t1">
    <property type="protein sequence ID" value="PSU_v2.g7329.t1"/>
    <property type="gene ID" value="PSU_v2.g7329"/>
</dbReference>
<evidence type="ECO:0000259" key="1">
    <source>
        <dbReference type="Pfam" id="PF16087"/>
    </source>
</evidence>
<evidence type="ECO:0000313" key="2">
    <source>
        <dbReference type="Proteomes" id="UP000887577"/>
    </source>
</evidence>
<dbReference type="Pfam" id="PF16087">
    <property type="entry name" value="DUF4817"/>
    <property type="match status" value="1"/>
</dbReference>
<name>A0A914Z5Z2_9BILA</name>
<dbReference type="AlphaFoldDB" id="A0A914Z5Z2"/>